<feature type="compositionally biased region" description="Low complexity" evidence="8">
    <location>
        <begin position="611"/>
        <end position="621"/>
    </location>
</feature>
<keyword evidence="5" id="KW-0833">Ubl conjugation pathway</keyword>
<dbReference type="InterPro" id="IPR050704">
    <property type="entry name" value="Peptidase_C85-like"/>
</dbReference>
<dbReference type="FunFam" id="3.90.70.80:FF:000018">
    <property type="entry name" value="OTU domain-containing protein 5-B"/>
    <property type="match status" value="1"/>
</dbReference>
<feature type="compositionally biased region" description="Polar residues" evidence="8">
    <location>
        <begin position="179"/>
        <end position="192"/>
    </location>
</feature>
<feature type="compositionally biased region" description="Polar residues" evidence="8">
    <location>
        <begin position="158"/>
        <end position="170"/>
    </location>
</feature>
<sequence length="760" mass="84264">MTIKPIISPTQKRSVSDEKKETHSHSHSHTPHPHGTHTHGLGHNAVEPLNSHNQNSTRSANTHAQCRAGQSPQRRVEVFDDIARHRRSPHKSSRSKRRDHHDHLHKRERVEREKLSTVSVSNNTGSNKCSSPHVHSNISSSTVVVNNNVSTPVGKSGMGTSASIPQTAETVESPADQLGSGSVVRSCQSPKLSTPTTQAAANLLKAVEETYSGYNSGDEHLRPKEDAITADEWQQRDEQFAKCMAGRGYELRSVEEDGACLFRSISLQIYGDEEMHDVVRQHTMDYIYKNREYFSHFVTEDINSYIKRKRRKDSHGNHIEIQAMSEIYNRPVEVYSYKPTPINIFNSEQLNKGYAPLRLSYQRGSHYNAILDPYNATVGVGLGLAGHKPDLQTKEAVLLSEQMEIEQTMFEDKLKTTDWEATNEAIEEQIARESYLQWCRENLQKSRINATAASTSATVTSAEIASDSEASPSKYSVQHNNSSDLNTNTSNCSNNSVHTDIENTTHTDSTIKTFERNLSSSVDSTDTPPVLENNRVLSPKSLNLIAHSVNKNITSPHSVGDWELDSDDTDISSTSSIGMGSVGNSTGSMKVLKKRSANLRTGAKKRRREPVVVAKGKGVAASTRGIGKSPKYDSEGDPPMMPIKSRSHTPEGEQQPCTSKQSCITTPKKDFLNARDNLLDMLSASTSKCTLPLSKTSKESSNQSNDNQESSNFYQELLEASYAADAGFGQLSESEMLQRAIQLSTQEYIDDQKRKYLFGP</sequence>
<feature type="compositionally biased region" description="Basic residues" evidence="8">
    <location>
        <begin position="25"/>
        <end position="37"/>
    </location>
</feature>
<feature type="compositionally biased region" description="Basic residues" evidence="8">
    <location>
        <begin position="84"/>
        <end position="107"/>
    </location>
</feature>
<feature type="compositionally biased region" description="Low complexity" evidence="8">
    <location>
        <begin position="480"/>
        <end position="496"/>
    </location>
</feature>
<dbReference type="GeneID" id="108971540"/>
<evidence type="ECO:0000256" key="7">
    <source>
        <dbReference type="ARBA" id="ARBA00033460"/>
    </source>
</evidence>
<dbReference type="PANTHER" id="PTHR12419:SF4">
    <property type="entry name" value="OTU DOMAIN-CONTAINING PROTEIN 5"/>
    <property type="match status" value="1"/>
</dbReference>
<dbReference type="AlphaFoldDB" id="A0A0K8VDH2"/>
<dbReference type="PROSITE" id="PS50802">
    <property type="entry name" value="OTU"/>
    <property type="match status" value="1"/>
</dbReference>
<proteinExistence type="inferred from homology"/>
<evidence type="ECO:0000256" key="3">
    <source>
        <dbReference type="ARBA" id="ARBA00012759"/>
    </source>
</evidence>
<feature type="compositionally biased region" description="Basic and acidic residues" evidence="8">
    <location>
        <begin position="74"/>
        <end position="83"/>
    </location>
</feature>
<evidence type="ECO:0000256" key="4">
    <source>
        <dbReference type="ARBA" id="ARBA00022670"/>
    </source>
</evidence>
<dbReference type="InterPro" id="IPR003903">
    <property type="entry name" value="UIM_dom"/>
</dbReference>
<feature type="region of interest" description="Disordered" evidence="8">
    <location>
        <begin position="599"/>
        <end position="663"/>
    </location>
</feature>
<evidence type="ECO:0000313" key="10">
    <source>
        <dbReference type="EMBL" id="JAI36918.1"/>
    </source>
</evidence>
<feature type="compositionally biased region" description="Polar residues" evidence="8">
    <location>
        <begin position="50"/>
        <end position="73"/>
    </location>
</feature>
<evidence type="ECO:0000256" key="8">
    <source>
        <dbReference type="SAM" id="MobiDB-lite"/>
    </source>
</evidence>
<keyword evidence="4" id="KW-0645">Protease</keyword>
<name>A0A0K8VDH2_BACLA</name>
<feature type="domain" description="OTU" evidence="9">
    <location>
        <begin position="249"/>
        <end position="373"/>
    </location>
</feature>
<feature type="compositionally biased region" description="Low complexity" evidence="8">
    <location>
        <begin position="116"/>
        <end position="136"/>
    </location>
</feature>
<dbReference type="GO" id="GO:0061578">
    <property type="term" value="F:K63-linked deubiquitinase activity"/>
    <property type="evidence" value="ECO:0007669"/>
    <property type="project" value="TreeGrafter"/>
</dbReference>
<evidence type="ECO:0000256" key="5">
    <source>
        <dbReference type="ARBA" id="ARBA00022786"/>
    </source>
</evidence>
<gene>
    <name evidence="10" type="primary">otud5_1</name>
    <name evidence="10" type="ORF">c0_g2_i1</name>
</gene>
<evidence type="ECO:0000256" key="6">
    <source>
        <dbReference type="ARBA" id="ARBA00022801"/>
    </source>
</evidence>
<accession>A0A0K8VDH2</accession>
<evidence type="ECO:0000256" key="2">
    <source>
        <dbReference type="ARBA" id="ARBA00010407"/>
    </source>
</evidence>
<evidence type="ECO:0000259" key="9">
    <source>
        <dbReference type="PROSITE" id="PS50802"/>
    </source>
</evidence>
<dbReference type="InterPro" id="IPR003323">
    <property type="entry name" value="OTU_dom"/>
</dbReference>
<dbReference type="GO" id="GO:0016579">
    <property type="term" value="P:protein deubiquitination"/>
    <property type="evidence" value="ECO:0007669"/>
    <property type="project" value="TreeGrafter"/>
</dbReference>
<keyword evidence="6" id="KW-0378">Hydrolase</keyword>
<dbReference type="CTD" id="39302"/>
<feature type="region of interest" description="Disordered" evidence="8">
    <location>
        <begin position="152"/>
        <end position="192"/>
    </location>
</feature>
<dbReference type="SUPFAM" id="SSF54001">
    <property type="entry name" value="Cysteine proteinases"/>
    <property type="match status" value="1"/>
</dbReference>
<dbReference type="OrthoDB" id="409956at2759"/>
<feature type="compositionally biased region" description="Basic and acidic residues" evidence="8">
    <location>
        <begin position="14"/>
        <end position="24"/>
    </location>
</feature>
<feature type="region of interest" description="Disordered" evidence="8">
    <location>
        <begin position="1"/>
        <end position="136"/>
    </location>
</feature>
<comment type="catalytic activity">
    <reaction evidence="1">
        <text>Thiol-dependent hydrolysis of ester, thioester, amide, peptide and isopeptide bonds formed by the C-terminal Gly of ubiquitin (a 76-residue protein attached to proteins as an intracellular targeting signal).</text>
        <dbReference type="EC" id="3.4.19.12"/>
    </reaction>
</comment>
<protein>
    <recommendedName>
        <fullName evidence="3">ubiquitinyl hydrolase 1</fullName>
        <ecNumber evidence="3">3.4.19.12</ecNumber>
    </recommendedName>
    <alternativeName>
        <fullName evidence="7">Deubiquitinating enzyme A</fullName>
    </alternativeName>
</protein>
<reference evidence="10" key="1">
    <citation type="submission" date="2015-06" db="EMBL/GenBank/DDBJ databases">
        <authorList>
            <person name="Hoefler B.C."/>
            <person name="Straight P.D."/>
        </authorList>
    </citation>
    <scope>NUCLEOTIDE SEQUENCE</scope>
</reference>
<dbReference type="Pfam" id="PF02338">
    <property type="entry name" value="OTU"/>
    <property type="match status" value="1"/>
</dbReference>
<dbReference type="CDD" id="cd22752">
    <property type="entry name" value="OTU_OTUD5-like"/>
    <property type="match status" value="1"/>
</dbReference>
<evidence type="ECO:0000256" key="1">
    <source>
        <dbReference type="ARBA" id="ARBA00000707"/>
    </source>
</evidence>
<dbReference type="GO" id="GO:0006508">
    <property type="term" value="P:proteolysis"/>
    <property type="evidence" value="ECO:0007669"/>
    <property type="project" value="UniProtKB-KW"/>
</dbReference>
<feature type="compositionally biased region" description="Polar residues" evidence="8">
    <location>
        <begin position="468"/>
        <end position="479"/>
    </location>
</feature>
<feature type="region of interest" description="Disordered" evidence="8">
    <location>
        <begin position="462"/>
        <end position="496"/>
    </location>
</feature>
<organism evidence="10">
    <name type="scientific">Bactrocera latifrons</name>
    <name type="common">Malaysian fruit fly</name>
    <name type="synonym">Chaetodacus latifrons</name>
    <dbReference type="NCBI Taxonomy" id="174628"/>
    <lineage>
        <taxon>Eukaryota</taxon>
        <taxon>Metazoa</taxon>
        <taxon>Ecdysozoa</taxon>
        <taxon>Arthropoda</taxon>
        <taxon>Hexapoda</taxon>
        <taxon>Insecta</taxon>
        <taxon>Pterygota</taxon>
        <taxon>Neoptera</taxon>
        <taxon>Endopterygota</taxon>
        <taxon>Diptera</taxon>
        <taxon>Brachycera</taxon>
        <taxon>Muscomorpha</taxon>
        <taxon>Tephritoidea</taxon>
        <taxon>Tephritidae</taxon>
        <taxon>Bactrocera</taxon>
        <taxon>Bactrocera</taxon>
    </lineage>
</organism>
<dbReference type="GO" id="GO:0004843">
    <property type="term" value="F:cysteine-type deubiquitinase activity"/>
    <property type="evidence" value="ECO:0007669"/>
    <property type="project" value="UniProtKB-EC"/>
</dbReference>
<dbReference type="PANTHER" id="PTHR12419">
    <property type="entry name" value="OTU DOMAIN CONTAINING PROTEIN"/>
    <property type="match status" value="1"/>
</dbReference>
<dbReference type="PROSITE" id="PS50330">
    <property type="entry name" value="UIM"/>
    <property type="match status" value="1"/>
</dbReference>
<dbReference type="InterPro" id="IPR038765">
    <property type="entry name" value="Papain-like_cys_pep_sf"/>
</dbReference>
<comment type="similarity">
    <text evidence="2">Belongs to the peptidase C85 family.</text>
</comment>
<feature type="compositionally biased region" description="Basic residues" evidence="8">
    <location>
        <begin position="599"/>
        <end position="608"/>
    </location>
</feature>
<dbReference type="EC" id="3.4.19.12" evidence="3"/>
<dbReference type="Gene3D" id="3.90.70.80">
    <property type="match status" value="1"/>
</dbReference>
<dbReference type="EMBL" id="GDHF01015396">
    <property type="protein sequence ID" value="JAI36918.1"/>
    <property type="molecule type" value="Transcribed_RNA"/>
</dbReference>